<name>A0A6A6B8Y3_9PEZI</name>
<evidence type="ECO:0000256" key="6">
    <source>
        <dbReference type="ARBA" id="ARBA00023242"/>
    </source>
</evidence>
<dbReference type="GO" id="GO:0000978">
    <property type="term" value="F:RNA polymerase II cis-regulatory region sequence-specific DNA binding"/>
    <property type="evidence" value="ECO:0007669"/>
    <property type="project" value="TreeGrafter"/>
</dbReference>
<dbReference type="PANTHER" id="PTHR31944:SF131">
    <property type="entry name" value="HEME-RESPONSIVE ZINC FINGER TRANSCRIPTION FACTOR HAP1"/>
    <property type="match status" value="1"/>
</dbReference>
<dbReference type="Pfam" id="PF04082">
    <property type="entry name" value="Fungal_trans"/>
    <property type="match status" value="1"/>
</dbReference>
<organism evidence="8 9">
    <name type="scientific">Aplosporella prunicola CBS 121167</name>
    <dbReference type="NCBI Taxonomy" id="1176127"/>
    <lineage>
        <taxon>Eukaryota</taxon>
        <taxon>Fungi</taxon>
        <taxon>Dikarya</taxon>
        <taxon>Ascomycota</taxon>
        <taxon>Pezizomycotina</taxon>
        <taxon>Dothideomycetes</taxon>
        <taxon>Dothideomycetes incertae sedis</taxon>
        <taxon>Botryosphaeriales</taxon>
        <taxon>Aplosporellaceae</taxon>
        <taxon>Aplosporella</taxon>
    </lineage>
</organism>
<proteinExistence type="predicted"/>
<dbReference type="Gene3D" id="4.10.240.10">
    <property type="entry name" value="Zn(2)-C6 fungal-type DNA-binding domain"/>
    <property type="match status" value="1"/>
</dbReference>
<dbReference type="EMBL" id="ML995490">
    <property type="protein sequence ID" value="KAF2140416.1"/>
    <property type="molecule type" value="Genomic_DNA"/>
</dbReference>
<dbReference type="SUPFAM" id="SSF57701">
    <property type="entry name" value="Zn2/Cys6 DNA-binding domain"/>
    <property type="match status" value="1"/>
</dbReference>
<accession>A0A6A6B8Y3</accession>
<dbReference type="GeneID" id="54303819"/>
<dbReference type="Proteomes" id="UP000799438">
    <property type="component" value="Unassembled WGS sequence"/>
</dbReference>
<dbReference type="AlphaFoldDB" id="A0A6A6B8Y3"/>
<evidence type="ECO:0000256" key="2">
    <source>
        <dbReference type="ARBA" id="ARBA00022833"/>
    </source>
</evidence>
<dbReference type="PROSITE" id="PS50048">
    <property type="entry name" value="ZN2_CY6_FUNGAL_2"/>
    <property type="match status" value="1"/>
</dbReference>
<dbReference type="GO" id="GO:0001228">
    <property type="term" value="F:DNA-binding transcription activator activity, RNA polymerase II-specific"/>
    <property type="evidence" value="ECO:0007669"/>
    <property type="project" value="TreeGrafter"/>
</dbReference>
<protein>
    <recommendedName>
        <fullName evidence="7">Zn(2)-C6 fungal-type domain-containing protein</fullName>
    </recommendedName>
</protein>
<reference evidence="8" key="1">
    <citation type="journal article" date="2020" name="Stud. Mycol.">
        <title>101 Dothideomycetes genomes: a test case for predicting lifestyles and emergence of pathogens.</title>
        <authorList>
            <person name="Haridas S."/>
            <person name="Albert R."/>
            <person name="Binder M."/>
            <person name="Bloem J."/>
            <person name="Labutti K."/>
            <person name="Salamov A."/>
            <person name="Andreopoulos B."/>
            <person name="Baker S."/>
            <person name="Barry K."/>
            <person name="Bills G."/>
            <person name="Bluhm B."/>
            <person name="Cannon C."/>
            <person name="Castanera R."/>
            <person name="Culley D."/>
            <person name="Daum C."/>
            <person name="Ezra D."/>
            <person name="Gonzalez J."/>
            <person name="Henrissat B."/>
            <person name="Kuo A."/>
            <person name="Liang C."/>
            <person name="Lipzen A."/>
            <person name="Lutzoni F."/>
            <person name="Magnuson J."/>
            <person name="Mondo S."/>
            <person name="Nolan M."/>
            <person name="Ohm R."/>
            <person name="Pangilinan J."/>
            <person name="Park H.-J."/>
            <person name="Ramirez L."/>
            <person name="Alfaro M."/>
            <person name="Sun H."/>
            <person name="Tritt A."/>
            <person name="Yoshinaga Y."/>
            <person name="Zwiers L.-H."/>
            <person name="Turgeon B."/>
            <person name="Goodwin S."/>
            <person name="Spatafora J."/>
            <person name="Crous P."/>
            <person name="Grigoriev I."/>
        </authorList>
    </citation>
    <scope>NUCLEOTIDE SEQUENCE</scope>
    <source>
        <strain evidence="8">CBS 121167</strain>
    </source>
</reference>
<dbReference type="GO" id="GO:0006351">
    <property type="term" value="P:DNA-templated transcription"/>
    <property type="evidence" value="ECO:0007669"/>
    <property type="project" value="InterPro"/>
</dbReference>
<evidence type="ECO:0000256" key="5">
    <source>
        <dbReference type="ARBA" id="ARBA00023163"/>
    </source>
</evidence>
<keyword evidence="4" id="KW-0238">DNA-binding</keyword>
<keyword evidence="5" id="KW-0804">Transcription</keyword>
<gene>
    <name evidence="8" type="ORF">K452DRAFT_360030</name>
</gene>
<dbReference type="PANTHER" id="PTHR31944">
    <property type="entry name" value="HEME-RESPONSIVE ZINC FINGER TRANSCRIPTION FACTOR HAP1"/>
    <property type="match status" value="1"/>
</dbReference>
<dbReference type="Pfam" id="PF00172">
    <property type="entry name" value="Zn_clus"/>
    <property type="match status" value="1"/>
</dbReference>
<dbReference type="OrthoDB" id="5414787at2759"/>
<keyword evidence="6" id="KW-0539">Nucleus</keyword>
<dbReference type="CDD" id="cd12148">
    <property type="entry name" value="fungal_TF_MHR"/>
    <property type="match status" value="1"/>
</dbReference>
<dbReference type="GO" id="GO:0008270">
    <property type="term" value="F:zinc ion binding"/>
    <property type="evidence" value="ECO:0007669"/>
    <property type="project" value="InterPro"/>
</dbReference>
<evidence type="ECO:0000256" key="3">
    <source>
        <dbReference type="ARBA" id="ARBA00023015"/>
    </source>
</evidence>
<evidence type="ECO:0000256" key="4">
    <source>
        <dbReference type="ARBA" id="ARBA00023125"/>
    </source>
</evidence>
<keyword evidence="2" id="KW-0862">Zinc</keyword>
<dbReference type="SMART" id="SM00906">
    <property type="entry name" value="Fungal_trans"/>
    <property type="match status" value="1"/>
</dbReference>
<dbReference type="PROSITE" id="PS00463">
    <property type="entry name" value="ZN2_CY6_FUNGAL_1"/>
    <property type="match status" value="1"/>
</dbReference>
<dbReference type="SMART" id="SM00066">
    <property type="entry name" value="GAL4"/>
    <property type="match status" value="1"/>
</dbReference>
<dbReference type="InterPro" id="IPR001138">
    <property type="entry name" value="Zn2Cys6_DnaBD"/>
</dbReference>
<evidence type="ECO:0000313" key="8">
    <source>
        <dbReference type="EMBL" id="KAF2140416.1"/>
    </source>
</evidence>
<dbReference type="GO" id="GO:0005634">
    <property type="term" value="C:nucleus"/>
    <property type="evidence" value="ECO:0007669"/>
    <property type="project" value="TreeGrafter"/>
</dbReference>
<dbReference type="CDD" id="cd00067">
    <property type="entry name" value="GAL4"/>
    <property type="match status" value="1"/>
</dbReference>
<dbReference type="InterPro" id="IPR051430">
    <property type="entry name" value="Fungal_TF_Env_Response"/>
</dbReference>
<dbReference type="InterPro" id="IPR007219">
    <property type="entry name" value="XnlR_reg_dom"/>
</dbReference>
<feature type="domain" description="Zn(2)-C6 fungal-type" evidence="7">
    <location>
        <begin position="13"/>
        <end position="44"/>
    </location>
</feature>
<dbReference type="InterPro" id="IPR036864">
    <property type="entry name" value="Zn2-C6_fun-type_DNA-bd_sf"/>
</dbReference>
<sequence length="716" mass="79447">METSRKRPRPTLSCRECRAKKLKCDRSHPCQQCVRSQRADRCVFETTNLDSTTRSGSEGLHHPSTRTITATASAAPLDANGPTKPSGVIEDLQARVAALEGVLFPKDGAQQGQHHHQHRQQPIGTLSVKGSRCRYYGQDYRCAIFNQVRDMAVTTLQPSADPELWSLAREVQALGKKPSSKIGSEHPSTPFEASPLAQSDMLKRLPAKTLCDKLIEAYFAVWEQHLVILHRPTFLPLYEAAMSKPDQPPNEHIMSQICLAMAIVAPTLPASDDFPQLPVHQWLQTNPSETIEVWLHALPRKSRSDISTLQIRALLALAQQTRGAPIEEQWTSTGALARSAMTMGLHRDPDSFSGISPPQADLRKRLWSSIVEMDLQVSLLYGMPAAVRAEDFDCILGSDRDARRQSALLAGHTDAVRIVLQDTLGRSLRSRLSIANLICQPLTPSSAATVHQLWREVSASARNWPRPEPPDPGQSEWDMGRLFSVVTLTITYNRLKISVNRALYSGKANAECVHAAVTILSSLQYYASKRGLDNSALEHFQDSWHIIFMDDILRSVAVISTFLRSNNADTAESEPHATSPPTEKDALFALLDNVLQTLTEKISQQGGSLKNLVAISIAIHRAKTKCDGANERDTVRRGLMKTFAELRGLLLDAQSRRVADKHDGPYTLDVAETQPQQDVLLDDPATLESMFDFGDDVLQYVGQWPDTAWLLNEPWA</sequence>
<keyword evidence="1" id="KW-0479">Metal-binding</keyword>
<dbReference type="RefSeq" id="XP_033396129.1">
    <property type="nucleotide sequence ID" value="XM_033546313.1"/>
</dbReference>
<keyword evidence="9" id="KW-1185">Reference proteome</keyword>
<evidence type="ECO:0000256" key="1">
    <source>
        <dbReference type="ARBA" id="ARBA00022723"/>
    </source>
</evidence>
<evidence type="ECO:0000259" key="7">
    <source>
        <dbReference type="PROSITE" id="PS50048"/>
    </source>
</evidence>
<evidence type="ECO:0000313" key="9">
    <source>
        <dbReference type="Proteomes" id="UP000799438"/>
    </source>
</evidence>
<keyword evidence="3" id="KW-0805">Transcription regulation</keyword>